<organism evidence="1 2">
    <name type="scientific">Strongyloides papillosus</name>
    <name type="common">Intestinal threadworm</name>
    <dbReference type="NCBI Taxonomy" id="174720"/>
    <lineage>
        <taxon>Eukaryota</taxon>
        <taxon>Metazoa</taxon>
        <taxon>Ecdysozoa</taxon>
        <taxon>Nematoda</taxon>
        <taxon>Chromadorea</taxon>
        <taxon>Rhabditida</taxon>
        <taxon>Tylenchina</taxon>
        <taxon>Panagrolaimomorpha</taxon>
        <taxon>Strongyloidoidea</taxon>
        <taxon>Strongyloididae</taxon>
        <taxon>Strongyloides</taxon>
    </lineage>
</organism>
<sequence length="72" mass="8465">MTCQVKNILIMATHRFNRGSYTVIQSCHSNKNDEVRKYLINKENNLLAILEITDHIIFLTCDKLKLFLKKIN</sequence>
<evidence type="ECO:0000313" key="2">
    <source>
        <dbReference type="WBParaSite" id="SPAL_0001032750.1"/>
    </source>
</evidence>
<reference evidence="2" key="1">
    <citation type="submission" date="2017-02" db="UniProtKB">
        <authorList>
            <consortium name="WormBaseParasite"/>
        </authorList>
    </citation>
    <scope>IDENTIFICATION</scope>
</reference>
<evidence type="ECO:0000313" key="1">
    <source>
        <dbReference type="Proteomes" id="UP000046392"/>
    </source>
</evidence>
<name>A0A0N5BWY9_STREA</name>
<dbReference type="Proteomes" id="UP000046392">
    <property type="component" value="Unplaced"/>
</dbReference>
<accession>A0A0N5BWY9</accession>
<dbReference type="AlphaFoldDB" id="A0A0N5BWY9"/>
<dbReference type="WBParaSite" id="SPAL_0001032750.1">
    <property type="protein sequence ID" value="SPAL_0001032750.1"/>
    <property type="gene ID" value="SPAL_0001032750"/>
</dbReference>
<proteinExistence type="predicted"/>
<keyword evidence="1" id="KW-1185">Reference proteome</keyword>
<protein>
    <submittedName>
        <fullName evidence="2">RadC domain-containing protein</fullName>
    </submittedName>
</protein>